<protein>
    <submittedName>
        <fullName evidence="1">Uncharacterized protein</fullName>
    </submittedName>
</protein>
<evidence type="ECO:0000313" key="1">
    <source>
        <dbReference type="EMBL" id="MBK8572952.1"/>
    </source>
</evidence>
<comment type="caution">
    <text evidence="1">The sequence shown here is derived from an EMBL/GenBank/DDBJ whole genome shotgun (WGS) entry which is preliminary data.</text>
</comment>
<dbReference type="Proteomes" id="UP000709959">
    <property type="component" value="Unassembled WGS sequence"/>
</dbReference>
<dbReference type="EMBL" id="JADKCH010000010">
    <property type="protein sequence ID" value="MBK8572952.1"/>
    <property type="molecule type" value="Genomic_DNA"/>
</dbReference>
<reference evidence="1 2" key="1">
    <citation type="submission" date="2020-10" db="EMBL/GenBank/DDBJ databases">
        <title>Connecting structure to function with the recovery of over 1000 high-quality activated sludge metagenome-assembled genomes encoding full-length rRNA genes using long-read sequencing.</title>
        <authorList>
            <person name="Singleton C.M."/>
            <person name="Petriglieri F."/>
            <person name="Kristensen J.M."/>
            <person name="Kirkegaard R.H."/>
            <person name="Michaelsen T.Y."/>
            <person name="Andersen M.H."/>
            <person name="Karst S.M."/>
            <person name="Dueholm M.S."/>
            <person name="Nielsen P.H."/>
            <person name="Albertsen M."/>
        </authorList>
    </citation>
    <scope>NUCLEOTIDE SEQUENCE [LARGE SCALE GENOMIC DNA]</scope>
    <source>
        <strain evidence="1">OdNE_18-Q3-R46-58_MAXAC.008</strain>
    </source>
</reference>
<sequence length="66" mass="7665">MHMDTTARQHNPAFWTTAERLHEVFNQLERQMSSSPRGLAVLRQVQALEAELEAEVMHRSRRVHAA</sequence>
<proteinExistence type="predicted"/>
<dbReference type="AlphaFoldDB" id="A0A936F2I7"/>
<name>A0A936F2I7_9BACT</name>
<gene>
    <name evidence="1" type="ORF">IPN91_09970</name>
</gene>
<evidence type="ECO:0000313" key="2">
    <source>
        <dbReference type="Proteomes" id="UP000709959"/>
    </source>
</evidence>
<accession>A0A936F2I7</accession>
<organism evidence="1 2">
    <name type="scientific">Candidatus Geothrix odensensis</name>
    <dbReference type="NCBI Taxonomy" id="2954440"/>
    <lineage>
        <taxon>Bacteria</taxon>
        <taxon>Pseudomonadati</taxon>
        <taxon>Acidobacteriota</taxon>
        <taxon>Holophagae</taxon>
        <taxon>Holophagales</taxon>
        <taxon>Holophagaceae</taxon>
        <taxon>Geothrix</taxon>
    </lineage>
</organism>